<comment type="caution">
    <text evidence="1">The sequence shown here is derived from an EMBL/GenBank/DDBJ whole genome shotgun (WGS) entry which is preliminary data.</text>
</comment>
<dbReference type="InterPro" id="IPR015943">
    <property type="entry name" value="WD40/YVTN_repeat-like_dom_sf"/>
</dbReference>
<dbReference type="InterPro" id="IPR008311">
    <property type="entry name" value="UCP028101"/>
</dbReference>
<dbReference type="Proteomes" id="UP001165395">
    <property type="component" value="Unassembled WGS sequence"/>
</dbReference>
<evidence type="ECO:0000313" key="2">
    <source>
        <dbReference type="Proteomes" id="UP001165395"/>
    </source>
</evidence>
<dbReference type="RefSeq" id="WP_227180337.1">
    <property type="nucleotide sequence ID" value="NZ_JAJBZT010000004.1"/>
</dbReference>
<dbReference type="InterPro" id="IPR011044">
    <property type="entry name" value="Quino_amine_DH_bsu"/>
</dbReference>
<protein>
    <submittedName>
        <fullName evidence="1">DUF1513 domain-containing protein</fullName>
    </submittedName>
</protein>
<name>A0ABS8D5S5_9NEIS</name>
<evidence type="ECO:0000313" key="1">
    <source>
        <dbReference type="EMBL" id="MCB6183555.1"/>
    </source>
</evidence>
<dbReference type="EMBL" id="JAJBZT010000004">
    <property type="protein sequence ID" value="MCB6183555.1"/>
    <property type="molecule type" value="Genomic_DNA"/>
</dbReference>
<sequence>MGTYFCGGGSYLHQGNVHYVLSILERASHQQKLYPTTFLPHGIAFDPVNKNRLITTEKKGPGAVAITVSDAEASAQTFQAMPGHHFYGHCVFVQEGERLLTVESELATTEGAIAIRDSLSLDVIGLFPSFGDKPHDCVLTDDGKTLVVSNAGSKEKGSEGAISFIDISTQTLVKQIKVPSPLVNAGHIALGGNGDIALVSAPNDALTEDQEGGVSLGRNDRLTFVSDHLVAGTALEGETLSVVISDKYQLAITCTPRANRLCFWSLPTQSLIKAMKIDGPRGVALADEETALVTYGANSAWVEIDLASLQLKSKTYFSPTYITGSHLYEMPSA</sequence>
<proteinExistence type="predicted"/>
<keyword evidence="2" id="KW-1185">Reference proteome</keyword>
<dbReference type="Gene3D" id="2.130.10.10">
    <property type="entry name" value="YVTN repeat-like/Quinoprotein amine dehydrogenase"/>
    <property type="match status" value="1"/>
</dbReference>
<dbReference type="Pfam" id="PF07433">
    <property type="entry name" value="DUF1513"/>
    <property type="match status" value="1"/>
</dbReference>
<organism evidence="1 2">
    <name type="scientific">Leeia speluncae</name>
    <dbReference type="NCBI Taxonomy" id="2884804"/>
    <lineage>
        <taxon>Bacteria</taxon>
        <taxon>Pseudomonadati</taxon>
        <taxon>Pseudomonadota</taxon>
        <taxon>Betaproteobacteria</taxon>
        <taxon>Neisseriales</taxon>
        <taxon>Leeiaceae</taxon>
        <taxon>Leeia</taxon>
    </lineage>
</organism>
<gene>
    <name evidence="1" type="ORF">LIN78_08345</name>
</gene>
<dbReference type="SUPFAM" id="SSF50969">
    <property type="entry name" value="YVTN repeat-like/Quinoprotein amine dehydrogenase"/>
    <property type="match status" value="1"/>
</dbReference>
<reference evidence="1" key="1">
    <citation type="submission" date="2021-10" db="EMBL/GenBank/DDBJ databases">
        <title>The complete genome sequence of Leeia sp. TBRC 13508.</title>
        <authorList>
            <person name="Charoenyingcharoen P."/>
            <person name="Yukphan P."/>
        </authorList>
    </citation>
    <scope>NUCLEOTIDE SEQUENCE</scope>
    <source>
        <strain evidence="1">TBRC 13508</strain>
    </source>
</reference>
<accession>A0ABS8D5S5</accession>